<evidence type="ECO:0000256" key="1">
    <source>
        <dbReference type="SAM" id="Coils"/>
    </source>
</evidence>
<reference evidence="2" key="1">
    <citation type="submission" date="2017-05" db="UniProtKB">
        <authorList>
            <consortium name="EnsemblMetazoa"/>
        </authorList>
    </citation>
    <scope>IDENTIFICATION</scope>
</reference>
<dbReference type="EnsemblMetazoa" id="Aqu2.1.31638_001">
    <property type="protein sequence ID" value="Aqu2.1.31638_001"/>
    <property type="gene ID" value="Aqu2.1.31638"/>
</dbReference>
<dbReference type="InParanoid" id="A0A1X7UV35"/>
<dbReference type="AlphaFoldDB" id="A0A1X7UV35"/>
<protein>
    <submittedName>
        <fullName evidence="2">Uncharacterized protein</fullName>
    </submittedName>
</protein>
<keyword evidence="1" id="KW-0175">Coiled coil</keyword>
<sequence>MSNKSDANDHKPFLVTFETAFNGYWLLEPPSDSSKLVKSKLSLLQKSNDGLLVNEVEREGSAGGIIDQIVMYLEECPNDQQIRIGSQCNRLIKHIQVSAIYLAHYKEVGIASVTNLHTVMKWLFALQPPREANGVEMLSSITTVASALKCSAESRATTLRRAVVVLSEVNADGSICFGSIHSAIQKFLSIAKESLTFWECLVSQFKQLEDLGKNIMETASKIKPGHPLFDEFKRNVLSVSAGWAAIKLVSMQYISNLSKDCRLSAEAKVPNLSNDYVHFNEFACIVSSHFLDIESYLMTDDYKMQEEVRIYSTWVKPTKNTSISECLHTVEEVKELVQRGKVKSSAIKLSQITQQSRRIRSIIEVYVNRLEALEDYAMHQQEKIMWKMNVLEEEKKKRHKAIQSKEQEIDRNRADIKECEQLKSHAESNMMEAERRKREAEERREELENWWWVPVYGLILGVREMIQDNSAIINRESDKMERYSKEASNFQSNINSAESTIESLRNDVSQLSQQIEDLGANLKMRIQMLREMKETTATLKAYLQHWNELSMTMAYGQNRSVALEKIVHKASTMSNPEKILTGRGTEKMLNSFTEAFQKAEELLKTQWQYVVSYNYICELCQKENEGLPLPVNNDAVVCNSCAHKFVE</sequence>
<evidence type="ECO:0000313" key="2">
    <source>
        <dbReference type="EnsemblMetazoa" id="Aqu2.1.31638_001"/>
    </source>
</evidence>
<accession>A0A1X7UV35</accession>
<proteinExistence type="predicted"/>
<dbReference type="eggNOG" id="ENOG502SYC6">
    <property type="taxonomic scope" value="Eukaryota"/>
</dbReference>
<feature type="coiled-coil region" evidence="1">
    <location>
        <begin position="388"/>
        <end position="521"/>
    </location>
</feature>
<name>A0A1X7UV35_AMPQE</name>
<organism evidence="2">
    <name type="scientific">Amphimedon queenslandica</name>
    <name type="common">Sponge</name>
    <dbReference type="NCBI Taxonomy" id="400682"/>
    <lineage>
        <taxon>Eukaryota</taxon>
        <taxon>Metazoa</taxon>
        <taxon>Porifera</taxon>
        <taxon>Demospongiae</taxon>
        <taxon>Heteroscleromorpha</taxon>
        <taxon>Haplosclerida</taxon>
        <taxon>Niphatidae</taxon>
        <taxon>Amphimedon</taxon>
    </lineage>
</organism>